<dbReference type="EMBL" id="CAQQ02146937">
    <property type="status" value="NOT_ANNOTATED_CDS"/>
    <property type="molecule type" value="Genomic_DNA"/>
</dbReference>
<dbReference type="GO" id="GO:0005737">
    <property type="term" value="C:cytoplasm"/>
    <property type="evidence" value="ECO:0007669"/>
    <property type="project" value="TreeGrafter"/>
</dbReference>
<dbReference type="EMBL" id="CAQQ02146936">
    <property type="status" value="NOT_ANNOTATED_CDS"/>
    <property type="molecule type" value="Genomic_DNA"/>
</dbReference>
<reference evidence="3" key="2">
    <citation type="submission" date="2015-06" db="UniProtKB">
        <authorList>
            <consortium name="EnsemblMetazoa"/>
        </authorList>
    </citation>
    <scope>IDENTIFICATION</scope>
</reference>
<accession>T1GVS0</accession>
<dbReference type="STRING" id="36166.T1GVS0"/>
<dbReference type="InterPro" id="IPR011021">
    <property type="entry name" value="Arrestin-like_N"/>
</dbReference>
<dbReference type="SUPFAM" id="SSF81296">
    <property type="entry name" value="E set domains"/>
    <property type="match status" value="1"/>
</dbReference>
<sequence length="282" mass="32767">MLFLNFNITNKNLLYFSSLKFIVNFVKLFYCQPLEENTNVNTENMGLKGCEVRLDNPWNTYYAGQTINGEVALTFDKPKKVRSIIIRFLGEANTEWIRKQKDEEETEYLKEHEEYFQIQTYLLGCKNSSEIELPSGTHTYPFTCALPPTLPSSFEGEFGHVRYTVKVTLDRPWKFDQDMKMAFTVISPLDLNLNPAVKEPRKLEVEKSFCCFCCKSEVYKSQVKNIEIGISFDPLLIIHICKQYFLQNVENSGESSTVSETSGIPYFRKGAYCLWSKFVWNL</sequence>
<comment type="similarity">
    <text evidence="1">Belongs to the arrestin family.</text>
</comment>
<protein>
    <recommendedName>
        <fullName evidence="2">Arrestin-like N-terminal domain-containing protein</fullName>
    </recommendedName>
</protein>
<organism evidence="3 4">
    <name type="scientific">Megaselia scalaris</name>
    <name type="common">Humpbacked fly</name>
    <name type="synonym">Phora scalaris</name>
    <dbReference type="NCBI Taxonomy" id="36166"/>
    <lineage>
        <taxon>Eukaryota</taxon>
        <taxon>Metazoa</taxon>
        <taxon>Ecdysozoa</taxon>
        <taxon>Arthropoda</taxon>
        <taxon>Hexapoda</taxon>
        <taxon>Insecta</taxon>
        <taxon>Pterygota</taxon>
        <taxon>Neoptera</taxon>
        <taxon>Endopterygota</taxon>
        <taxon>Diptera</taxon>
        <taxon>Brachycera</taxon>
        <taxon>Muscomorpha</taxon>
        <taxon>Platypezoidea</taxon>
        <taxon>Phoridae</taxon>
        <taxon>Megaseliini</taxon>
        <taxon>Megaselia</taxon>
    </lineage>
</organism>
<dbReference type="PANTHER" id="PTHR11188">
    <property type="entry name" value="ARRESTIN DOMAIN CONTAINING PROTEIN"/>
    <property type="match status" value="1"/>
</dbReference>
<evidence type="ECO:0000259" key="2">
    <source>
        <dbReference type="Pfam" id="PF00339"/>
    </source>
</evidence>
<evidence type="ECO:0000256" key="1">
    <source>
        <dbReference type="ARBA" id="ARBA00005298"/>
    </source>
</evidence>
<evidence type="ECO:0000313" key="4">
    <source>
        <dbReference type="Proteomes" id="UP000015102"/>
    </source>
</evidence>
<name>T1GVS0_MEGSC</name>
<evidence type="ECO:0000313" key="3">
    <source>
        <dbReference type="EnsemblMetazoa" id="MESCA007886-PA"/>
    </source>
</evidence>
<dbReference type="Proteomes" id="UP000015102">
    <property type="component" value="Unassembled WGS sequence"/>
</dbReference>
<dbReference type="AlphaFoldDB" id="T1GVS0"/>
<dbReference type="PANTHER" id="PTHR11188:SF176">
    <property type="entry name" value="ARRESTIN DOMAIN-CONTAINING PROTEIN 1"/>
    <property type="match status" value="1"/>
</dbReference>
<dbReference type="HOGENOM" id="CLU_987943_0_0_1"/>
<feature type="domain" description="Arrestin-like N-terminal" evidence="2">
    <location>
        <begin position="50"/>
        <end position="192"/>
    </location>
</feature>
<dbReference type="EnsemblMetazoa" id="MESCA007886-RA">
    <property type="protein sequence ID" value="MESCA007886-PA"/>
    <property type="gene ID" value="MESCA007886"/>
</dbReference>
<dbReference type="Pfam" id="PF00339">
    <property type="entry name" value="Arrestin_N"/>
    <property type="match status" value="1"/>
</dbReference>
<dbReference type="InterPro" id="IPR014756">
    <property type="entry name" value="Ig_E-set"/>
</dbReference>
<dbReference type="Gene3D" id="2.60.40.640">
    <property type="match status" value="1"/>
</dbReference>
<proteinExistence type="inferred from homology"/>
<reference evidence="4" key="1">
    <citation type="submission" date="2013-02" db="EMBL/GenBank/DDBJ databases">
        <authorList>
            <person name="Hughes D."/>
        </authorList>
    </citation>
    <scope>NUCLEOTIDE SEQUENCE</scope>
    <source>
        <strain>Durham</strain>
        <strain evidence="4">NC isolate 2 -- Noor lab</strain>
    </source>
</reference>
<dbReference type="GO" id="GO:0015031">
    <property type="term" value="P:protein transport"/>
    <property type="evidence" value="ECO:0007669"/>
    <property type="project" value="TreeGrafter"/>
</dbReference>
<keyword evidence="4" id="KW-1185">Reference proteome</keyword>
<dbReference type="InterPro" id="IPR050357">
    <property type="entry name" value="Arrestin_domain-protein"/>
</dbReference>
<dbReference type="InterPro" id="IPR014752">
    <property type="entry name" value="Arrestin-like_C"/>
</dbReference>